<feature type="transmembrane region" description="Helical" evidence="1">
    <location>
        <begin position="12"/>
        <end position="33"/>
    </location>
</feature>
<evidence type="ECO:0000313" key="2">
    <source>
        <dbReference type="EMBL" id="NUB45222.1"/>
    </source>
</evidence>
<dbReference type="EMBL" id="WHUT02000007">
    <property type="protein sequence ID" value="NUB45222.1"/>
    <property type="molecule type" value="Genomic_DNA"/>
</dbReference>
<keyword evidence="1" id="KW-0472">Membrane</keyword>
<keyword evidence="1" id="KW-0812">Transmembrane</keyword>
<keyword evidence="3" id="KW-1185">Reference proteome</keyword>
<accession>A0A8X8GY34</accession>
<keyword evidence="1" id="KW-1133">Transmembrane helix</keyword>
<dbReference type="Gene3D" id="2.60.450.10">
    <property type="entry name" value="Lipopolysaccharide (LPS) transport protein A like domain"/>
    <property type="match status" value="1"/>
</dbReference>
<dbReference type="Proteomes" id="UP000484076">
    <property type="component" value="Unassembled WGS sequence"/>
</dbReference>
<name>A0A8X8GY34_9RHOB</name>
<evidence type="ECO:0000256" key="1">
    <source>
        <dbReference type="SAM" id="Phobius"/>
    </source>
</evidence>
<sequence>MTAHDNLHSKLVAWLKVILPVAALALLSTLFLVSRTIDPSDAIPYAEVDIEERIREPRMTSPTYAGVTTDGASVTVAADEARPAPEGSDTASATRLRAQIATPDGGQADLLADSGSLDAREGLLTLMGAVEITTSTGYRITTDQVTSALERTDVQTAGPISATTPMGDLTAGRMTLGEDTASSGSYLLLFQDRVKLIYRPAN</sequence>
<gene>
    <name evidence="2" type="primary">lptC</name>
    <name evidence="2" type="ORF">GEU84_012555</name>
</gene>
<proteinExistence type="predicted"/>
<dbReference type="AlphaFoldDB" id="A0A8X8GY34"/>
<organism evidence="2 3">
    <name type="scientific">Fertoeibacter niger</name>
    <dbReference type="NCBI Taxonomy" id="2656921"/>
    <lineage>
        <taxon>Bacteria</taxon>
        <taxon>Pseudomonadati</taxon>
        <taxon>Pseudomonadota</taxon>
        <taxon>Alphaproteobacteria</taxon>
        <taxon>Rhodobacterales</taxon>
        <taxon>Paracoccaceae</taxon>
        <taxon>Fertoeibacter</taxon>
    </lineage>
</organism>
<evidence type="ECO:0000313" key="3">
    <source>
        <dbReference type="Proteomes" id="UP000484076"/>
    </source>
</evidence>
<dbReference type="Pfam" id="PF06835">
    <property type="entry name" value="LptC"/>
    <property type="match status" value="1"/>
</dbReference>
<dbReference type="InterPro" id="IPR010664">
    <property type="entry name" value="LipoPS_assembly_LptC-rel"/>
</dbReference>
<reference evidence="2" key="1">
    <citation type="submission" date="2020-05" db="EMBL/GenBank/DDBJ databases">
        <title>Fertoebacter nigrum gen. nov., sp. nov., a new member of the family Rhodobacteraceae.</title>
        <authorList>
            <person name="Szuroczki S."/>
            <person name="Abbaszade G."/>
            <person name="Buni D."/>
            <person name="Schumann P."/>
            <person name="Toth E."/>
        </authorList>
    </citation>
    <scope>NUCLEOTIDE SEQUENCE</scope>
    <source>
        <strain evidence="2">RG-N-1a</strain>
    </source>
</reference>
<protein>
    <submittedName>
        <fullName evidence="2">LPS export ABC transporter periplasmic protein LptC</fullName>
    </submittedName>
</protein>
<dbReference type="RefSeq" id="WP_152826578.1">
    <property type="nucleotide sequence ID" value="NZ_WHUT02000007.1"/>
</dbReference>
<comment type="caution">
    <text evidence="2">The sequence shown here is derived from an EMBL/GenBank/DDBJ whole genome shotgun (WGS) entry which is preliminary data.</text>
</comment>